<evidence type="ECO:0000313" key="17">
    <source>
        <dbReference type="EMBL" id="KFO95670.1"/>
    </source>
</evidence>
<feature type="domain" description="JmjC" evidence="16">
    <location>
        <begin position="1"/>
        <end position="160"/>
    </location>
</feature>
<dbReference type="Gene3D" id="2.60.120.650">
    <property type="entry name" value="Cupin"/>
    <property type="match status" value="1"/>
</dbReference>
<keyword evidence="10" id="KW-0408">Iron</keyword>
<dbReference type="InterPro" id="IPR048562">
    <property type="entry name" value="KDM6A_B-like_C-hel"/>
</dbReference>
<comment type="cofactor">
    <cofactor evidence="1">
        <name>Fe(2+)</name>
        <dbReference type="ChEBI" id="CHEBI:29033"/>
    </cofactor>
</comment>
<dbReference type="GO" id="GO:0044666">
    <property type="term" value="C:MLL3/4 complex"/>
    <property type="evidence" value="ECO:0007669"/>
    <property type="project" value="TreeGrafter"/>
</dbReference>
<evidence type="ECO:0000256" key="9">
    <source>
        <dbReference type="ARBA" id="ARBA00023002"/>
    </source>
</evidence>
<comment type="subcellular location">
    <subcellularLocation>
        <location evidence="3">Nucleus</location>
    </subcellularLocation>
</comment>
<dbReference type="Proteomes" id="UP000054308">
    <property type="component" value="Unassembled WGS sequence"/>
</dbReference>
<evidence type="ECO:0000256" key="12">
    <source>
        <dbReference type="ARBA" id="ARBA00034483"/>
    </source>
</evidence>
<keyword evidence="11" id="KW-0539">Nucleus</keyword>
<evidence type="ECO:0000256" key="15">
    <source>
        <dbReference type="SAM" id="MobiDB-lite"/>
    </source>
</evidence>
<dbReference type="STRING" id="9244.A0A091I7C3"/>
<keyword evidence="6" id="KW-0862">Zinc</keyword>
<evidence type="ECO:0000313" key="18">
    <source>
        <dbReference type="Proteomes" id="UP000054308"/>
    </source>
</evidence>
<protein>
    <recommendedName>
        <fullName evidence="13">[histone H3]-trimethyl-L-lysine(27) demethylase</fullName>
        <ecNumber evidence="13">1.14.11.68</ecNumber>
    </recommendedName>
</protein>
<gene>
    <name evidence="17" type="ORF">N300_04766</name>
</gene>
<dbReference type="Gene3D" id="2.10.110.20">
    <property type="match status" value="1"/>
</dbReference>
<dbReference type="InterPro" id="IPR003347">
    <property type="entry name" value="JmjC_dom"/>
</dbReference>
<dbReference type="Pfam" id="PF02373">
    <property type="entry name" value="JmjC"/>
    <property type="match status" value="1"/>
</dbReference>
<reference evidence="17 18" key="1">
    <citation type="submission" date="2014-04" db="EMBL/GenBank/DDBJ databases">
        <title>Genome evolution of avian class.</title>
        <authorList>
            <person name="Zhang G."/>
            <person name="Li C."/>
        </authorList>
    </citation>
    <scope>NUCLEOTIDE SEQUENCE [LARGE SCALE GENOMIC DNA]</scope>
    <source>
        <strain evidence="17">BGI_N300</strain>
    </source>
</reference>
<evidence type="ECO:0000256" key="8">
    <source>
        <dbReference type="ARBA" id="ARBA00022964"/>
    </source>
</evidence>
<evidence type="ECO:0000256" key="6">
    <source>
        <dbReference type="ARBA" id="ARBA00022833"/>
    </source>
</evidence>
<dbReference type="EC" id="1.14.11.68" evidence="13"/>
<proteinExistence type="inferred from homology"/>
<dbReference type="GO" id="GO:0046872">
    <property type="term" value="F:metal ion binding"/>
    <property type="evidence" value="ECO:0007669"/>
    <property type="project" value="UniProtKB-KW"/>
</dbReference>
<organism evidence="17 18">
    <name type="scientific">Calypte anna</name>
    <name type="common">Anna's hummingbird</name>
    <name type="synonym">Archilochus anna</name>
    <dbReference type="NCBI Taxonomy" id="9244"/>
    <lineage>
        <taxon>Eukaryota</taxon>
        <taxon>Metazoa</taxon>
        <taxon>Chordata</taxon>
        <taxon>Craniata</taxon>
        <taxon>Vertebrata</taxon>
        <taxon>Euteleostomi</taxon>
        <taxon>Archelosauria</taxon>
        <taxon>Archosauria</taxon>
        <taxon>Dinosauria</taxon>
        <taxon>Saurischia</taxon>
        <taxon>Theropoda</taxon>
        <taxon>Coelurosauria</taxon>
        <taxon>Aves</taxon>
        <taxon>Neognathae</taxon>
        <taxon>Neoaves</taxon>
        <taxon>Strisores</taxon>
        <taxon>Apodiformes</taxon>
        <taxon>Trochilidae</taxon>
        <taxon>Calypte</taxon>
    </lineage>
</organism>
<comment type="cofactor">
    <cofactor evidence="2">
        <name>L-ascorbate</name>
        <dbReference type="ChEBI" id="CHEBI:38290"/>
    </cofactor>
</comment>
<dbReference type="InterPro" id="IPR051630">
    <property type="entry name" value="Corepressor-Demethylase"/>
</dbReference>
<evidence type="ECO:0000256" key="4">
    <source>
        <dbReference type="ARBA" id="ARBA00022553"/>
    </source>
</evidence>
<keyword evidence="9" id="KW-0560">Oxidoreductase</keyword>
<keyword evidence="18" id="KW-1185">Reference proteome</keyword>
<dbReference type="PANTHER" id="PTHR14017:SF5">
    <property type="entry name" value="LYSINE-SPECIFIC DEMETHYLASE 6B"/>
    <property type="match status" value="1"/>
</dbReference>
<keyword evidence="4" id="KW-0597">Phosphoprotein</keyword>
<keyword evidence="5" id="KW-0479">Metal-binding</keyword>
<feature type="non-terminal residue" evidence="17">
    <location>
        <position position="271"/>
    </location>
</feature>
<keyword evidence="17" id="KW-0489">Methyltransferase</keyword>
<dbReference type="GO" id="GO:0032259">
    <property type="term" value="P:methylation"/>
    <property type="evidence" value="ECO:0007669"/>
    <property type="project" value="UniProtKB-KW"/>
</dbReference>
<comment type="similarity">
    <text evidence="12">Belongs to the UTX family.</text>
</comment>
<dbReference type="SMART" id="SM00558">
    <property type="entry name" value="JmjC"/>
    <property type="match status" value="1"/>
</dbReference>
<accession>A0A091I7C3</accession>
<dbReference type="Pfam" id="PF21322">
    <property type="entry name" value="KDM6_C-hel"/>
    <property type="match status" value="1"/>
</dbReference>
<dbReference type="SUPFAM" id="SSF51197">
    <property type="entry name" value="Clavaminate synthase-like"/>
    <property type="match status" value="1"/>
</dbReference>
<dbReference type="GO" id="GO:0000978">
    <property type="term" value="F:RNA polymerase II cis-regulatory region sequence-specific DNA binding"/>
    <property type="evidence" value="ECO:0007669"/>
    <property type="project" value="TreeGrafter"/>
</dbReference>
<evidence type="ECO:0000256" key="11">
    <source>
        <dbReference type="ARBA" id="ARBA00023242"/>
    </source>
</evidence>
<evidence type="ECO:0000256" key="2">
    <source>
        <dbReference type="ARBA" id="ARBA00001961"/>
    </source>
</evidence>
<dbReference type="InterPro" id="IPR046941">
    <property type="entry name" value="KDM6_GATAL_sf"/>
</dbReference>
<evidence type="ECO:0000256" key="7">
    <source>
        <dbReference type="ARBA" id="ARBA00022853"/>
    </source>
</evidence>
<dbReference type="GO" id="GO:0071558">
    <property type="term" value="F:histone H3K27me2/H3K27me3 demethylase activity"/>
    <property type="evidence" value="ECO:0007669"/>
    <property type="project" value="UniProtKB-EC"/>
</dbReference>
<evidence type="ECO:0000256" key="5">
    <source>
        <dbReference type="ARBA" id="ARBA00022723"/>
    </source>
</evidence>
<dbReference type="AlphaFoldDB" id="A0A091I7C3"/>
<dbReference type="GO" id="GO:0010468">
    <property type="term" value="P:regulation of gene expression"/>
    <property type="evidence" value="ECO:0007669"/>
    <property type="project" value="TreeGrafter"/>
</dbReference>
<feature type="region of interest" description="Disordered" evidence="15">
    <location>
        <begin position="59"/>
        <end position="79"/>
    </location>
</feature>
<dbReference type="PROSITE" id="PS51184">
    <property type="entry name" value="JMJC"/>
    <property type="match status" value="1"/>
</dbReference>
<evidence type="ECO:0000256" key="13">
    <source>
        <dbReference type="ARBA" id="ARBA00034525"/>
    </source>
</evidence>
<dbReference type="GO" id="GO:0007507">
    <property type="term" value="P:heart development"/>
    <property type="evidence" value="ECO:0007669"/>
    <property type="project" value="TreeGrafter"/>
</dbReference>
<evidence type="ECO:0000256" key="10">
    <source>
        <dbReference type="ARBA" id="ARBA00023004"/>
    </source>
</evidence>
<feature type="non-terminal residue" evidence="17">
    <location>
        <position position="1"/>
    </location>
</feature>
<evidence type="ECO:0000256" key="14">
    <source>
        <dbReference type="ARBA" id="ARBA00048695"/>
    </source>
</evidence>
<comment type="catalytic activity">
    <reaction evidence="14">
        <text>N(6),N(6),N(6)-trimethyl-L-lysyl(27)-[histone H3] + 2 2-oxoglutarate + 2 O2 = N(6)-methyl-L-lysyl(27)-[histone H3] + 2 formaldehyde + 2 succinate + 2 CO2</text>
        <dbReference type="Rhea" id="RHEA:60224"/>
        <dbReference type="Rhea" id="RHEA-COMP:15535"/>
        <dbReference type="Rhea" id="RHEA-COMP:15544"/>
        <dbReference type="ChEBI" id="CHEBI:15379"/>
        <dbReference type="ChEBI" id="CHEBI:16526"/>
        <dbReference type="ChEBI" id="CHEBI:16810"/>
        <dbReference type="ChEBI" id="CHEBI:16842"/>
        <dbReference type="ChEBI" id="CHEBI:30031"/>
        <dbReference type="ChEBI" id="CHEBI:61929"/>
        <dbReference type="ChEBI" id="CHEBI:61961"/>
        <dbReference type="EC" id="1.14.11.68"/>
    </reaction>
</comment>
<dbReference type="PANTHER" id="PTHR14017">
    <property type="entry name" value="LYSINE-SPECIFIC DEMETHYLASE"/>
    <property type="match status" value="1"/>
</dbReference>
<dbReference type="Gene3D" id="1.20.58.1370">
    <property type="match status" value="1"/>
</dbReference>
<sequence length="271" mass="30672">ELLKLPAFMRVSSTGNMLSHVGHTILGMNTVQLYMKVPGSRTPGGEGTQGHLGDIRVTSGGWHHGDTTGTPRGQRGVTRKEEPWGHGVDYLTGSWWPILEDLYRSNIPVYRFVQRPGDLVWINAGTVHWVQATGWCNNIAWNVGPLTAYQYQLALERYEWNEVKNVKSIVPMIHVSWNVARTVKVTDPDLYRMIKYCLMQSIKHCQVQRESLLRAGKKIVYQGRVKDEPAYYCNECDVEVFNILLVTGDSGPRNTYLVHCEGCARRRSAGL</sequence>
<dbReference type="InterPro" id="IPR048560">
    <property type="entry name" value="KDM6A_B-like_GATAL"/>
</dbReference>
<evidence type="ECO:0000259" key="16">
    <source>
        <dbReference type="PROSITE" id="PS51184"/>
    </source>
</evidence>
<dbReference type="GO" id="GO:0008168">
    <property type="term" value="F:methyltransferase activity"/>
    <property type="evidence" value="ECO:0007669"/>
    <property type="project" value="UniProtKB-KW"/>
</dbReference>
<keyword evidence="17" id="KW-0808">Transferase</keyword>
<dbReference type="GO" id="GO:0031490">
    <property type="term" value="F:chromatin DNA binding"/>
    <property type="evidence" value="ECO:0007669"/>
    <property type="project" value="TreeGrafter"/>
</dbReference>
<dbReference type="FunFam" id="1.20.58.1370:FF:000001">
    <property type="entry name" value="lysine-specific demethylase 6A isoform X2"/>
    <property type="match status" value="1"/>
</dbReference>
<evidence type="ECO:0000256" key="3">
    <source>
        <dbReference type="ARBA" id="ARBA00004123"/>
    </source>
</evidence>
<name>A0A091I7C3_CALAN</name>
<keyword evidence="8" id="KW-0223">Dioxygenase</keyword>
<dbReference type="Pfam" id="PF21326">
    <property type="entry name" value="KDM6_GATAL"/>
    <property type="match status" value="1"/>
</dbReference>
<dbReference type="EMBL" id="KL217486">
    <property type="protein sequence ID" value="KFO95670.1"/>
    <property type="molecule type" value="Genomic_DNA"/>
</dbReference>
<dbReference type="FunFam" id="2.10.110.20:FF:000001">
    <property type="entry name" value="lysine-specific demethylase 6A isoform X2"/>
    <property type="match status" value="1"/>
</dbReference>
<evidence type="ECO:0000256" key="1">
    <source>
        <dbReference type="ARBA" id="ARBA00001954"/>
    </source>
</evidence>
<keyword evidence="7" id="KW-0156">Chromatin regulator</keyword>